<dbReference type="OrthoDB" id="1254494at2"/>
<gene>
    <name evidence="2" type="ORF">GCM10010984_08190</name>
    <name evidence="3" type="ORF">SAMN05443634_1086</name>
</gene>
<feature type="transmembrane region" description="Helical" evidence="1">
    <location>
        <begin position="12"/>
        <end position="27"/>
    </location>
</feature>
<evidence type="ECO:0000313" key="4">
    <source>
        <dbReference type="Proteomes" id="UP000184120"/>
    </source>
</evidence>
<reference evidence="4" key="3">
    <citation type="submission" date="2016-11" db="EMBL/GenBank/DDBJ databases">
        <authorList>
            <person name="Varghese N."/>
            <person name="Submissions S."/>
        </authorList>
    </citation>
    <scope>NUCLEOTIDE SEQUENCE [LARGE SCALE GENOMIC DNA]</scope>
    <source>
        <strain evidence="4">DSM 27989</strain>
    </source>
</reference>
<dbReference type="Proteomes" id="UP000184120">
    <property type="component" value="Unassembled WGS sequence"/>
</dbReference>
<evidence type="ECO:0000313" key="3">
    <source>
        <dbReference type="EMBL" id="SHL32413.1"/>
    </source>
</evidence>
<dbReference type="EMBL" id="FRBH01000008">
    <property type="protein sequence ID" value="SHL32413.1"/>
    <property type="molecule type" value="Genomic_DNA"/>
</dbReference>
<protein>
    <recommendedName>
        <fullName evidence="6">DUF3592 domain-containing protein</fullName>
    </recommendedName>
</protein>
<evidence type="ECO:0000313" key="2">
    <source>
        <dbReference type="EMBL" id="GGE92949.1"/>
    </source>
</evidence>
<dbReference type="AlphaFoldDB" id="A0A1M6ZQ00"/>
<proteinExistence type="predicted"/>
<evidence type="ECO:0008006" key="6">
    <source>
        <dbReference type="Google" id="ProtNLM"/>
    </source>
</evidence>
<reference evidence="2" key="1">
    <citation type="journal article" date="2014" name="Int. J. Syst. Evol. Microbiol.">
        <title>Complete genome of a new Firmicutes species belonging to the dominant human colonic microbiota ('Ruminococcus bicirculans') reveals two chromosomes and a selective capacity to utilize plant glucans.</title>
        <authorList>
            <consortium name="NISC Comparative Sequencing Program"/>
            <person name="Wegmann U."/>
            <person name="Louis P."/>
            <person name="Goesmann A."/>
            <person name="Henrissat B."/>
            <person name="Duncan S.H."/>
            <person name="Flint H.J."/>
        </authorList>
    </citation>
    <scope>NUCLEOTIDE SEQUENCE</scope>
    <source>
        <strain evidence="2">CGMCC 1.12707</strain>
    </source>
</reference>
<reference evidence="3" key="2">
    <citation type="submission" date="2016-11" db="EMBL/GenBank/DDBJ databases">
        <authorList>
            <person name="Jaros S."/>
            <person name="Januszkiewicz K."/>
            <person name="Wedrychowicz H."/>
        </authorList>
    </citation>
    <scope>NUCLEOTIDE SEQUENCE [LARGE SCALE GENOMIC DNA]</scope>
    <source>
        <strain evidence="3">DSM 27989</strain>
    </source>
</reference>
<keyword evidence="1" id="KW-0812">Transmembrane</keyword>
<reference evidence="2" key="5">
    <citation type="submission" date="2024-05" db="EMBL/GenBank/DDBJ databases">
        <authorList>
            <person name="Sun Q."/>
            <person name="Zhou Y."/>
        </authorList>
    </citation>
    <scope>NUCLEOTIDE SEQUENCE</scope>
    <source>
        <strain evidence="2">CGMCC 1.12707</strain>
    </source>
</reference>
<evidence type="ECO:0000313" key="5">
    <source>
        <dbReference type="Proteomes" id="UP000650994"/>
    </source>
</evidence>
<dbReference type="EMBL" id="BMFL01000004">
    <property type="protein sequence ID" value="GGE92949.1"/>
    <property type="molecule type" value="Genomic_DNA"/>
</dbReference>
<accession>A0A1M6ZQ00</accession>
<reference evidence="5" key="4">
    <citation type="journal article" date="2019" name="Int. J. Syst. Evol. Microbiol.">
        <title>The Global Catalogue of Microorganisms (GCM) 10K type strain sequencing project: providing services to taxonomists for standard genome sequencing and annotation.</title>
        <authorList>
            <consortium name="The Broad Institute Genomics Platform"/>
            <consortium name="The Broad Institute Genome Sequencing Center for Infectious Disease"/>
            <person name="Wu L."/>
            <person name="Ma J."/>
        </authorList>
    </citation>
    <scope>NUCLEOTIDE SEQUENCE [LARGE SCALE GENOMIC DNA]</scope>
    <source>
        <strain evidence="5">CGMCC 1.12707</strain>
    </source>
</reference>
<keyword evidence="1" id="KW-1133">Transmembrane helix</keyword>
<dbReference type="RefSeq" id="WP_072932548.1">
    <property type="nucleotide sequence ID" value="NZ_BMFL01000004.1"/>
</dbReference>
<keyword evidence="1" id="KW-0472">Membrane</keyword>
<dbReference type="Proteomes" id="UP000650994">
    <property type="component" value="Unassembled WGS sequence"/>
</dbReference>
<keyword evidence="5" id="KW-1185">Reference proteome</keyword>
<evidence type="ECO:0000256" key="1">
    <source>
        <dbReference type="SAM" id="Phobius"/>
    </source>
</evidence>
<dbReference type="STRING" id="1434701.SAMN05443634_1086"/>
<sequence>MKFKISQTQQYFLGIIIFTLLVIFFYIKQQKIFLKIIEKPVYSISKITGIKHYNRKEDSYKYEFTFLGEKFERGIGESSSNNLFVGKRYFVIFEKGNPKNSMLIPFIFVPDSITKAPDEGWVQPPIPIDKNEIKKFLENY</sequence>
<organism evidence="3 4">
    <name type="scientific">Chishuiella changwenlii</name>
    <dbReference type="NCBI Taxonomy" id="1434701"/>
    <lineage>
        <taxon>Bacteria</taxon>
        <taxon>Pseudomonadati</taxon>
        <taxon>Bacteroidota</taxon>
        <taxon>Flavobacteriia</taxon>
        <taxon>Flavobacteriales</taxon>
        <taxon>Weeksellaceae</taxon>
        <taxon>Chishuiella</taxon>
    </lineage>
</organism>
<name>A0A1M6ZQ00_9FLAO</name>